<evidence type="ECO:0000313" key="3">
    <source>
        <dbReference type="Proteomes" id="UP000477782"/>
    </source>
</evidence>
<dbReference type="InterPro" id="IPR029021">
    <property type="entry name" value="Prot-tyrosine_phosphatase-like"/>
</dbReference>
<dbReference type="SUPFAM" id="SSF52821">
    <property type="entry name" value="Rhodanese/Cell cycle control phosphatase"/>
    <property type="match status" value="1"/>
</dbReference>
<dbReference type="NCBIfam" id="TIGR01244">
    <property type="entry name" value="TIGR01244 family sulfur transferase"/>
    <property type="match status" value="1"/>
</dbReference>
<dbReference type="EMBL" id="JAAIVJ010000001">
    <property type="protein sequence ID" value="NEY89082.1"/>
    <property type="molecule type" value="Genomic_DNA"/>
</dbReference>
<dbReference type="Pfam" id="PF04273">
    <property type="entry name" value="BLH_phosphatase"/>
    <property type="match status" value="1"/>
</dbReference>
<dbReference type="Proteomes" id="UP000477782">
    <property type="component" value="Unassembled WGS sequence"/>
</dbReference>
<gene>
    <name evidence="2" type="ORF">G4Z14_02135</name>
</gene>
<dbReference type="RefSeq" id="WP_164623093.1">
    <property type="nucleotide sequence ID" value="NZ_JAAIVJ010000001.1"/>
</dbReference>
<dbReference type="Gene3D" id="3.90.190.10">
    <property type="entry name" value="Protein tyrosine phosphatase superfamily"/>
    <property type="match status" value="1"/>
</dbReference>
<comment type="caution">
    <text evidence="2">The sequence shown here is derived from an EMBL/GenBank/DDBJ whole genome shotgun (WGS) entry which is preliminary data.</text>
</comment>
<dbReference type="InterPro" id="IPR036873">
    <property type="entry name" value="Rhodanese-like_dom_sf"/>
</dbReference>
<dbReference type="AlphaFoldDB" id="A0A6M0QRM2"/>
<sequence length="143" mass="15068">MTLDLRRLTPDYGVAPQIGPEDLAAVKAAGFVMVIDNRPDGEIAPDLQSDAMAVAARAAGLEFVINPVTPGQFTPDLVARQRAAIAAAGGPVLAYCASGNRSTILWELVHAGRLSVDDMLQTAAQAGYSHEQLRPLIEAFAKT</sequence>
<evidence type="ECO:0000259" key="1">
    <source>
        <dbReference type="Pfam" id="PF04273"/>
    </source>
</evidence>
<keyword evidence="3" id="KW-1185">Reference proteome</keyword>
<dbReference type="InterPro" id="IPR005939">
    <property type="entry name" value="BLH_phosphatase-like"/>
</dbReference>
<dbReference type="GO" id="GO:0016787">
    <property type="term" value="F:hydrolase activity"/>
    <property type="evidence" value="ECO:0007669"/>
    <property type="project" value="InterPro"/>
</dbReference>
<accession>A0A6M0QRM2</accession>
<reference evidence="2 3" key="1">
    <citation type="submission" date="2020-02" db="EMBL/GenBank/DDBJ databases">
        <authorList>
            <person name="Chen W.-M."/>
        </authorList>
    </citation>
    <scope>NUCLEOTIDE SEQUENCE [LARGE SCALE GENOMIC DNA]</scope>
    <source>
        <strain evidence="2 3">KMS-5</strain>
    </source>
</reference>
<proteinExistence type="predicted"/>
<protein>
    <submittedName>
        <fullName evidence="2">TIGR01244 family phosphatase</fullName>
    </submittedName>
</protein>
<name>A0A6M0QRM2_9RHOB</name>
<organism evidence="2 3">
    <name type="scientific">Tabrizicola oligotrophica</name>
    <dbReference type="NCBI Taxonomy" id="2710650"/>
    <lineage>
        <taxon>Bacteria</taxon>
        <taxon>Pseudomonadati</taxon>
        <taxon>Pseudomonadota</taxon>
        <taxon>Alphaproteobacteria</taxon>
        <taxon>Rhodobacterales</taxon>
        <taxon>Paracoccaceae</taxon>
        <taxon>Tabrizicola</taxon>
    </lineage>
</organism>
<evidence type="ECO:0000313" key="2">
    <source>
        <dbReference type="EMBL" id="NEY89082.1"/>
    </source>
</evidence>
<feature type="domain" description="Beta-lactamase hydrolase-like protein phosphatase-like" evidence="1">
    <location>
        <begin position="4"/>
        <end position="112"/>
    </location>
</feature>